<evidence type="ECO:0000313" key="10">
    <source>
        <dbReference type="EMBL" id="QEJ97071.1"/>
    </source>
</evidence>
<keyword evidence="5" id="KW-0472">Membrane</keyword>
<proteinExistence type="inferred from homology"/>
<organism evidence="9 11">
    <name type="scientific">Treponema phagedenis</name>
    <dbReference type="NCBI Taxonomy" id="162"/>
    <lineage>
        <taxon>Bacteria</taxon>
        <taxon>Pseudomonadati</taxon>
        <taxon>Spirochaetota</taxon>
        <taxon>Spirochaetia</taxon>
        <taxon>Spirochaetales</taxon>
        <taxon>Treponemataceae</taxon>
        <taxon>Treponema</taxon>
    </lineage>
</organism>
<evidence type="ECO:0000256" key="3">
    <source>
        <dbReference type="ARBA" id="ARBA00022475"/>
    </source>
</evidence>
<reference evidence="11" key="1">
    <citation type="submission" date="2015-01" db="EMBL/GenBank/DDBJ databases">
        <authorList>
            <person name="Manzoor Shahid"/>
            <person name="Zubair Saima"/>
        </authorList>
    </citation>
    <scope>NUCLEOTIDE SEQUENCE [LARGE SCALE GENOMIC DNA]</scope>
    <source>
        <strain evidence="11">V1</strain>
    </source>
</reference>
<feature type="signal peptide" evidence="8">
    <location>
        <begin position="1"/>
        <end position="23"/>
    </location>
</feature>
<feature type="chain" id="PRO_5041596593" evidence="8">
    <location>
        <begin position="24"/>
        <end position="429"/>
    </location>
</feature>
<dbReference type="EMBL" id="CP042817">
    <property type="protein sequence ID" value="QEJ97071.1"/>
    <property type="molecule type" value="Genomic_DNA"/>
</dbReference>
<dbReference type="Pfam" id="PF01547">
    <property type="entry name" value="SBP_bac_1"/>
    <property type="match status" value="1"/>
</dbReference>
<dbReference type="OrthoDB" id="9764112at2"/>
<dbReference type="AlphaFoldDB" id="A0A0B7GVX3"/>
<dbReference type="PANTHER" id="PTHR43649">
    <property type="entry name" value="ARABINOSE-BINDING PROTEIN-RELATED"/>
    <property type="match status" value="1"/>
</dbReference>
<dbReference type="SUPFAM" id="SSF53850">
    <property type="entry name" value="Periplasmic binding protein-like II"/>
    <property type="match status" value="1"/>
</dbReference>
<sequence>MKQKKNYSLISFIVMMIIFSVSAVCSCSKKETASNPAEAVIHVVAWNDAADALTAIAKEYNESGKLGKVIVDYVDSNYTKLTPALVSGMNVPDIFQAQNRDFPAFMNKYGSVFADLSDLIAPEKTNFEKAALAQVIGKDGKYYAVPWDIGPCAWMYRKDIFDKAGIDVSKVETWDDFIQAGKILKEKTGTYIWGFCYNGSTSIDELMLLTYQQKVSYYDADGKVNFDTPEMLRGISVLKELQKNGSAFDIPDAWNDRIKAINEGKITSLPYAVWYTGTMKNSMKDLKGKWAIAPLPSFKGFGRTANIGGSILAVSVKTKHLELCKDFLRFALMSDRGNAINFDYGLFTSYMPSFKDPAYHIDDPYFGFSLGQAFIPEANAPVINFGPYYTALQAELQTAFGQIFTQSADPSSALQKAAERAQKEIDSLQ</sequence>
<reference evidence="9" key="2">
    <citation type="submission" date="2015-01" db="EMBL/GenBank/DDBJ databases">
        <authorList>
            <person name="Xiang T."/>
            <person name="Song Y."/>
            <person name="Huang L."/>
            <person name="Wang B."/>
            <person name="Wu P."/>
        </authorList>
    </citation>
    <scope>NUCLEOTIDE SEQUENCE [LARGE SCALE GENOMIC DNA]</scope>
    <source>
        <strain evidence="9">V1</strain>
    </source>
</reference>
<keyword evidence="11" id="KW-1185">Reference proteome</keyword>
<evidence type="ECO:0000313" key="12">
    <source>
        <dbReference type="Proteomes" id="UP000323594"/>
    </source>
</evidence>
<keyword evidence="6" id="KW-0564">Palmitate</keyword>
<dbReference type="EMBL" id="CDNC01000006">
    <property type="protein sequence ID" value="CEM61105.1"/>
    <property type="molecule type" value="Genomic_DNA"/>
</dbReference>
<evidence type="ECO:0000256" key="1">
    <source>
        <dbReference type="ARBA" id="ARBA00004418"/>
    </source>
</evidence>
<protein>
    <submittedName>
        <fullName evidence="9">ABC transporter, solute-binding protein</fullName>
    </submittedName>
    <submittedName>
        <fullName evidence="10">Sugar ABC transporter substrate-binding protein</fullName>
    </submittedName>
</protein>
<comment type="similarity">
    <text evidence="2">Belongs to the bacterial solute-binding protein 1 family.</text>
</comment>
<keyword evidence="7" id="KW-0449">Lipoprotein</keyword>
<dbReference type="CDD" id="cd13585">
    <property type="entry name" value="PBP2_TMBP_like"/>
    <property type="match status" value="1"/>
</dbReference>
<dbReference type="Proteomes" id="UP000323594">
    <property type="component" value="Chromosome"/>
</dbReference>
<dbReference type="GeneID" id="57751839"/>
<evidence type="ECO:0000256" key="8">
    <source>
        <dbReference type="SAM" id="SignalP"/>
    </source>
</evidence>
<dbReference type="PROSITE" id="PS51257">
    <property type="entry name" value="PROKAR_LIPOPROTEIN"/>
    <property type="match status" value="1"/>
</dbReference>
<evidence type="ECO:0000256" key="2">
    <source>
        <dbReference type="ARBA" id="ARBA00008520"/>
    </source>
</evidence>
<dbReference type="Gene3D" id="3.40.190.10">
    <property type="entry name" value="Periplasmic binding protein-like II"/>
    <property type="match status" value="1"/>
</dbReference>
<evidence type="ECO:0000256" key="6">
    <source>
        <dbReference type="ARBA" id="ARBA00023139"/>
    </source>
</evidence>
<evidence type="ECO:0000256" key="7">
    <source>
        <dbReference type="ARBA" id="ARBA00023288"/>
    </source>
</evidence>
<name>A0A0B7GVX3_TREPH</name>
<gene>
    <name evidence="10" type="ORF">FUT82_03110</name>
    <name evidence="9" type="ORF">TPHV1_140053</name>
</gene>
<dbReference type="PANTHER" id="PTHR43649:SF33">
    <property type="entry name" value="POLYGALACTURONAN_RHAMNOGALACTURONAN-BINDING PROTEIN YTCQ"/>
    <property type="match status" value="1"/>
</dbReference>
<dbReference type="InterPro" id="IPR006059">
    <property type="entry name" value="SBP"/>
</dbReference>
<dbReference type="Proteomes" id="UP000042527">
    <property type="component" value="Unassembled WGS sequence"/>
</dbReference>
<dbReference type="InterPro" id="IPR050490">
    <property type="entry name" value="Bact_solute-bd_prot1"/>
</dbReference>
<evidence type="ECO:0000256" key="5">
    <source>
        <dbReference type="ARBA" id="ARBA00023136"/>
    </source>
</evidence>
<evidence type="ECO:0000256" key="4">
    <source>
        <dbReference type="ARBA" id="ARBA00022729"/>
    </source>
</evidence>
<dbReference type="RefSeq" id="WP_002696392.1">
    <property type="nucleotide sequence ID" value="NZ_CDNC01000006.1"/>
</dbReference>
<reference evidence="10 12" key="3">
    <citation type="submission" date="2019-08" db="EMBL/GenBank/DDBJ databases">
        <authorList>
            <person name="Kuhnert P."/>
        </authorList>
    </citation>
    <scope>NUCLEOTIDE SEQUENCE [LARGE SCALE GENOMIC DNA]</scope>
    <source>
        <strain evidence="10 12">B36.5</strain>
    </source>
</reference>
<keyword evidence="3" id="KW-1003">Cell membrane</keyword>
<evidence type="ECO:0000313" key="9">
    <source>
        <dbReference type="EMBL" id="CEM61105.1"/>
    </source>
</evidence>
<comment type="subcellular location">
    <subcellularLocation>
        <location evidence="1">Periplasm</location>
    </subcellularLocation>
</comment>
<keyword evidence="4 8" id="KW-0732">Signal</keyword>
<accession>A0A0B7GVX3</accession>
<dbReference type="GO" id="GO:0042597">
    <property type="term" value="C:periplasmic space"/>
    <property type="evidence" value="ECO:0007669"/>
    <property type="project" value="UniProtKB-SubCell"/>
</dbReference>
<evidence type="ECO:0000313" key="11">
    <source>
        <dbReference type="Proteomes" id="UP000042527"/>
    </source>
</evidence>